<dbReference type="Pfam" id="PF19361">
    <property type="entry name" value="DUF5937"/>
    <property type="match status" value="1"/>
</dbReference>
<dbReference type="GO" id="GO:0003677">
    <property type="term" value="F:DNA binding"/>
    <property type="evidence" value="ECO:0007669"/>
    <property type="project" value="UniProtKB-KW"/>
</dbReference>
<dbReference type="CDD" id="cd00090">
    <property type="entry name" value="HTH_ARSR"/>
    <property type="match status" value="1"/>
</dbReference>
<evidence type="ECO:0000256" key="3">
    <source>
        <dbReference type="ARBA" id="ARBA00023163"/>
    </source>
</evidence>
<evidence type="ECO:0000256" key="2">
    <source>
        <dbReference type="ARBA" id="ARBA00023125"/>
    </source>
</evidence>
<sequence length="295" mass="32055">MSPLWETVAALRVLAAPGPAHQRWTAWARPRLAALGPDPTLLTTLVTRPVVPEFLIPTPGARSMDMDTELHFLPRVAKPARVAAALPDDPRLRPLLDDHATALTAVLDRLRQVHDAVIAPVWPRLEGVLQSDIERRARRLVDQGTPTVLAELHPDVAPDPDGVRVSGRRIVAGERDLVLVPSAFTWPDVYLRDSPVRLALCYPAHGFGSLWETRRGVGDALARLVGPTRARMLHELDRPSTVSELAARLGITVGAASQHLAVLRAAGLAVSSRDGRKVVSLRTDLGQALVEGEIR</sequence>
<evidence type="ECO:0000313" key="6">
    <source>
        <dbReference type="Proteomes" id="UP000272729"/>
    </source>
</evidence>
<evidence type="ECO:0000313" key="5">
    <source>
        <dbReference type="EMBL" id="RKT73646.1"/>
    </source>
</evidence>
<dbReference type="Gene3D" id="1.10.10.10">
    <property type="entry name" value="Winged helix-like DNA-binding domain superfamily/Winged helix DNA-binding domain"/>
    <property type="match status" value="1"/>
</dbReference>
<feature type="domain" description="HTH arsR-type" evidence="4">
    <location>
        <begin position="210"/>
        <end position="295"/>
    </location>
</feature>
<evidence type="ECO:0000259" key="4">
    <source>
        <dbReference type="PROSITE" id="PS50987"/>
    </source>
</evidence>
<organism evidence="5 6">
    <name type="scientific">Saccharothrix variisporea</name>
    <dbReference type="NCBI Taxonomy" id="543527"/>
    <lineage>
        <taxon>Bacteria</taxon>
        <taxon>Bacillati</taxon>
        <taxon>Actinomycetota</taxon>
        <taxon>Actinomycetes</taxon>
        <taxon>Pseudonocardiales</taxon>
        <taxon>Pseudonocardiaceae</taxon>
        <taxon>Saccharothrix</taxon>
    </lineage>
</organism>
<keyword evidence="6" id="KW-1185">Reference proteome</keyword>
<dbReference type="SUPFAM" id="SSF46785">
    <property type="entry name" value="Winged helix' DNA-binding domain"/>
    <property type="match status" value="1"/>
</dbReference>
<dbReference type="InterPro" id="IPR045981">
    <property type="entry name" value="DUF5937"/>
</dbReference>
<dbReference type="Pfam" id="PF12840">
    <property type="entry name" value="HTH_20"/>
    <property type="match status" value="1"/>
</dbReference>
<reference evidence="5 6" key="1">
    <citation type="submission" date="2018-10" db="EMBL/GenBank/DDBJ databases">
        <title>Sequencing the genomes of 1000 actinobacteria strains.</title>
        <authorList>
            <person name="Klenk H.-P."/>
        </authorList>
    </citation>
    <scope>NUCLEOTIDE SEQUENCE [LARGE SCALE GENOMIC DNA]</scope>
    <source>
        <strain evidence="5 6">DSM 43911</strain>
    </source>
</reference>
<proteinExistence type="predicted"/>
<protein>
    <submittedName>
        <fullName evidence="5">ArsR family transcriptional regulator</fullName>
    </submittedName>
</protein>
<accession>A0A495XKZ7</accession>
<name>A0A495XKZ7_9PSEU</name>
<dbReference type="InterPro" id="IPR036388">
    <property type="entry name" value="WH-like_DNA-bd_sf"/>
</dbReference>
<dbReference type="InterPro" id="IPR001845">
    <property type="entry name" value="HTH_ArsR_DNA-bd_dom"/>
</dbReference>
<dbReference type="Proteomes" id="UP000272729">
    <property type="component" value="Unassembled WGS sequence"/>
</dbReference>
<dbReference type="PROSITE" id="PS50987">
    <property type="entry name" value="HTH_ARSR_2"/>
    <property type="match status" value="1"/>
</dbReference>
<dbReference type="EMBL" id="RBXR01000001">
    <property type="protein sequence ID" value="RKT73646.1"/>
    <property type="molecule type" value="Genomic_DNA"/>
</dbReference>
<dbReference type="PANTHER" id="PTHR43132:SF8">
    <property type="entry name" value="HTH-TYPE TRANSCRIPTIONAL REGULATOR KMTR"/>
    <property type="match status" value="1"/>
</dbReference>
<keyword evidence="2" id="KW-0238">DNA-binding</keyword>
<comment type="caution">
    <text evidence="5">The sequence shown here is derived from an EMBL/GenBank/DDBJ whole genome shotgun (WGS) entry which is preliminary data.</text>
</comment>
<dbReference type="PANTHER" id="PTHR43132">
    <property type="entry name" value="ARSENICAL RESISTANCE OPERON REPRESSOR ARSR-RELATED"/>
    <property type="match status" value="1"/>
</dbReference>
<dbReference type="SMART" id="SM00418">
    <property type="entry name" value="HTH_ARSR"/>
    <property type="match status" value="1"/>
</dbReference>
<keyword evidence="1" id="KW-0805">Transcription regulation</keyword>
<gene>
    <name evidence="5" type="ORF">DFJ66_6983</name>
</gene>
<dbReference type="GO" id="GO:0003700">
    <property type="term" value="F:DNA-binding transcription factor activity"/>
    <property type="evidence" value="ECO:0007669"/>
    <property type="project" value="InterPro"/>
</dbReference>
<dbReference type="InterPro" id="IPR036390">
    <property type="entry name" value="WH_DNA-bd_sf"/>
</dbReference>
<dbReference type="InterPro" id="IPR011991">
    <property type="entry name" value="ArsR-like_HTH"/>
</dbReference>
<keyword evidence="3" id="KW-0804">Transcription</keyword>
<dbReference type="AlphaFoldDB" id="A0A495XKZ7"/>
<dbReference type="InterPro" id="IPR051011">
    <property type="entry name" value="Metal_resp_trans_reg"/>
</dbReference>
<evidence type="ECO:0000256" key="1">
    <source>
        <dbReference type="ARBA" id="ARBA00023015"/>
    </source>
</evidence>